<sequence length="201" mass="22372">MSAMDGLPTIDTSHTRVALVSVAHAACAQVCAQTQVHSLFPHSLNPMRRQTDMTREKSGVGPMALHAFRDTGFYSSSTCIRRGRQYCLAAQSECSRFLGTHKGIASVLPSSNEPCAIVCIVKHGESQAILCGAYIQVNLGYRSPFRYKHNKQRMKLARTKAQKFEKLFLSLSQADSDTHRTENEMKHDSRIKTFLVLPSVK</sequence>
<gene>
    <name evidence="1" type="ORF">SFRICE_006215</name>
</gene>
<protein>
    <submittedName>
        <fullName evidence="1">SFRICE_006215</fullName>
    </submittedName>
</protein>
<dbReference type="EMBL" id="ODYU01001263">
    <property type="protein sequence ID" value="SOQ37235.1"/>
    <property type="molecule type" value="Genomic_DNA"/>
</dbReference>
<reference evidence="1" key="1">
    <citation type="submission" date="2016-07" db="EMBL/GenBank/DDBJ databases">
        <authorList>
            <person name="Bretaudeau A."/>
        </authorList>
    </citation>
    <scope>NUCLEOTIDE SEQUENCE</scope>
    <source>
        <strain evidence="1">Rice</strain>
        <tissue evidence="1">Whole body</tissue>
    </source>
</reference>
<evidence type="ECO:0000313" key="1">
    <source>
        <dbReference type="EMBL" id="SOQ37235.1"/>
    </source>
</evidence>
<dbReference type="AlphaFoldDB" id="A0A2H1V8S2"/>
<accession>A0A2H1V8S2</accession>
<proteinExistence type="predicted"/>
<name>A0A2H1V8S2_SPOFR</name>
<organism evidence="1">
    <name type="scientific">Spodoptera frugiperda</name>
    <name type="common">Fall armyworm</name>
    <dbReference type="NCBI Taxonomy" id="7108"/>
    <lineage>
        <taxon>Eukaryota</taxon>
        <taxon>Metazoa</taxon>
        <taxon>Ecdysozoa</taxon>
        <taxon>Arthropoda</taxon>
        <taxon>Hexapoda</taxon>
        <taxon>Insecta</taxon>
        <taxon>Pterygota</taxon>
        <taxon>Neoptera</taxon>
        <taxon>Endopterygota</taxon>
        <taxon>Lepidoptera</taxon>
        <taxon>Glossata</taxon>
        <taxon>Ditrysia</taxon>
        <taxon>Noctuoidea</taxon>
        <taxon>Noctuidae</taxon>
        <taxon>Amphipyrinae</taxon>
        <taxon>Spodoptera</taxon>
    </lineage>
</organism>